<reference evidence="2" key="2">
    <citation type="journal article" date="2022" name="BMC Genomics">
        <title>Comparative genome analysis of mycobacteria focusing on tRNA and non-coding RNA.</title>
        <authorList>
            <person name="Behra P.R.K."/>
            <person name="Pettersson B.M.F."/>
            <person name="Ramesh M."/>
            <person name="Das S."/>
            <person name="Dasgupta S."/>
            <person name="Kirsebom L.A."/>
        </authorList>
    </citation>
    <scope>NUCLEOTIDE SEQUENCE</scope>
    <source>
        <strain evidence="2">DSM 44615</strain>
    </source>
</reference>
<sequence length="157" mass="15886">MKVTGPVATLGAVAALGAGLLLVNVSKEEPPAPPASASVTASVAAPSAPASPPPAPPRRAFPANADYAGEIPTRSGVLTLDITVDGPKAVAYACDVNTIETWLEGSATDGTVTLSNKDRTSRLEGRLEGSAVVGTLRIGEKTWEFTATRVGGAADEY</sequence>
<feature type="compositionally biased region" description="Low complexity" evidence="1">
    <location>
        <begin position="35"/>
        <end position="48"/>
    </location>
</feature>
<dbReference type="AlphaFoldDB" id="A0A9X3C0H0"/>
<name>A0A9X3C0H0_9MYCO</name>
<comment type="caution">
    <text evidence="2">The sequence shown here is derived from an EMBL/GenBank/DDBJ whole genome shotgun (WGS) entry which is preliminary data.</text>
</comment>
<dbReference type="Proteomes" id="UP001140293">
    <property type="component" value="Unassembled WGS sequence"/>
</dbReference>
<protein>
    <submittedName>
        <fullName evidence="2">Uncharacterized protein</fullName>
    </submittedName>
</protein>
<feature type="compositionally biased region" description="Pro residues" evidence="1">
    <location>
        <begin position="49"/>
        <end position="59"/>
    </location>
</feature>
<gene>
    <name evidence="2" type="ORF">H7I41_27950</name>
</gene>
<proteinExistence type="predicted"/>
<accession>A0A9X3C0H0</accession>
<feature type="region of interest" description="Disordered" evidence="1">
    <location>
        <begin position="28"/>
        <end position="60"/>
    </location>
</feature>
<organism evidence="2 3">
    <name type="scientific">[Mycobacterium] manitobense</name>
    <dbReference type="NCBI Taxonomy" id="190147"/>
    <lineage>
        <taxon>Bacteria</taxon>
        <taxon>Bacillati</taxon>
        <taxon>Actinomycetota</taxon>
        <taxon>Actinomycetes</taxon>
        <taxon>Mycobacteriales</taxon>
        <taxon>Mycobacteriaceae</taxon>
        <taxon>Mycolicibacterium</taxon>
    </lineage>
</organism>
<evidence type="ECO:0000313" key="3">
    <source>
        <dbReference type="Proteomes" id="UP001140293"/>
    </source>
</evidence>
<keyword evidence="3" id="KW-1185">Reference proteome</keyword>
<dbReference type="EMBL" id="JACKSJ010000254">
    <property type="protein sequence ID" value="MCV7173762.1"/>
    <property type="molecule type" value="Genomic_DNA"/>
</dbReference>
<evidence type="ECO:0000313" key="2">
    <source>
        <dbReference type="EMBL" id="MCV7173762.1"/>
    </source>
</evidence>
<reference evidence="2" key="1">
    <citation type="submission" date="2020-07" db="EMBL/GenBank/DDBJ databases">
        <authorList>
            <person name="Pettersson B.M.F."/>
            <person name="Behra P.R.K."/>
            <person name="Ramesh M."/>
            <person name="Das S."/>
            <person name="Dasgupta S."/>
            <person name="Kirsebom L.A."/>
        </authorList>
    </citation>
    <scope>NUCLEOTIDE SEQUENCE</scope>
    <source>
        <strain evidence="2">DSM 44615</strain>
    </source>
</reference>
<evidence type="ECO:0000256" key="1">
    <source>
        <dbReference type="SAM" id="MobiDB-lite"/>
    </source>
</evidence>